<evidence type="ECO:0008006" key="9">
    <source>
        <dbReference type="Google" id="ProtNLM"/>
    </source>
</evidence>
<feature type="transmembrane region" description="Helical" evidence="6">
    <location>
        <begin position="6"/>
        <end position="29"/>
    </location>
</feature>
<dbReference type="GO" id="GO:0009734">
    <property type="term" value="P:auxin-activated signaling pathway"/>
    <property type="evidence" value="ECO:0007669"/>
    <property type="project" value="InterPro"/>
</dbReference>
<organism evidence="7 8">
    <name type="scientific">Gossypium barbadense</name>
    <name type="common">Sea Island cotton</name>
    <name type="synonym">Hibiscus barbadensis</name>
    <dbReference type="NCBI Taxonomy" id="3634"/>
    <lineage>
        <taxon>Eukaryota</taxon>
        <taxon>Viridiplantae</taxon>
        <taxon>Streptophyta</taxon>
        <taxon>Embryophyta</taxon>
        <taxon>Tracheophyta</taxon>
        <taxon>Spermatophyta</taxon>
        <taxon>Magnoliopsida</taxon>
        <taxon>eudicotyledons</taxon>
        <taxon>Gunneridae</taxon>
        <taxon>Pentapetalae</taxon>
        <taxon>rosids</taxon>
        <taxon>malvids</taxon>
        <taxon>Malvales</taxon>
        <taxon>Malvaceae</taxon>
        <taxon>Malvoideae</taxon>
        <taxon>Gossypium</taxon>
    </lineage>
</organism>
<dbReference type="AlphaFoldDB" id="A0A2P5YKJ6"/>
<reference evidence="7 8" key="1">
    <citation type="submission" date="2015-01" db="EMBL/GenBank/DDBJ databases">
        <title>Genome of allotetraploid Gossypium barbadense reveals genomic plasticity and fiber elongation in cotton evolution.</title>
        <authorList>
            <person name="Chen X."/>
            <person name="Liu X."/>
            <person name="Zhao B."/>
            <person name="Zheng H."/>
            <person name="Hu Y."/>
            <person name="Lu G."/>
            <person name="Yang C."/>
            <person name="Chen J."/>
            <person name="Shan C."/>
            <person name="Zhang L."/>
            <person name="Zhou Y."/>
            <person name="Wang L."/>
            <person name="Guo W."/>
            <person name="Bai Y."/>
            <person name="Ruan J."/>
            <person name="Shangguan X."/>
            <person name="Mao Y."/>
            <person name="Jiang J."/>
            <person name="Zhu Y."/>
            <person name="Lei J."/>
            <person name="Kang H."/>
            <person name="Chen S."/>
            <person name="He X."/>
            <person name="Wang R."/>
            <person name="Wang Y."/>
            <person name="Chen J."/>
            <person name="Wang L."/>
            <person name="Yu S."/>
            <person name="Wang B."/>
            <person name="Wei J."/>
            <person name="Song S."/>
            <person name="Lu X."/>
            <person name="Gao Z."/>
            <person name="Gu W."/>
            <person name="Deng X."/>
            <person name="Ma D."/>
            <person name="Wang S."/>
            <person name="Liang W."/>
            <person name="Fang L."/>
            <person name="Cai C."/>
            <person name="Zhu X."/>
            <person name="Zhou B."/>
            <person name="Zhang Y."/>
            <person name="Chen Z."/>
            <person name="Xu S."/>
            <person name="Zhu R."/>
            <person name="Wang S."/>
            <person name="Zhang T."/>
            <person name="Zhao G."/>
        </authorList>
    </citation>
    <scope>NUCLEOTIDE SEQUENCE [LARGE SCALE GENOMIC DNA]</scope>
    <source>
        <strain evidence="8">cv. Xinhai21</strain>
        <tissue evidence="7">Leaf</tissue>
    </source>
</reference>
<evidence type="ECO:0000256" key="6">
    <source>
        <dbReference type="SAM" id="Phobius"/>
    </source>
</evidence>
<evidence type="ECO:0000313" key="7">
    <source>
        <dbReference type="EMBL" id="PPS16094.1"/>
    </source>
</evidence>
<accession>A0A2P5YKJ6</accession>
<name>A0A2P5YKJ6_GOSBA</name>
<dbReference type="OrthoDB" id="664300at2759"/>
<evidence type="ECO:0000256" key="5">
    <source>
        <dbReference type="ARBA" id="ARBA00023136"/>
    </source>
</evidence>
<proteinExistence type="inferred from homology"/>
<evidence type="ECO:0000256" key="2">
    <source>
        <dbReference type="ARBA" id="ARBA00006840"/>
    </source>
</evidence>
<evidence type="ECO:0000256" key="4">
    <source>
        <dbReference type="ARBA" id="ARBA00022989"/>
    </source>
</evidence>
<comment type="similarity">
    <text evidence="2">Belongs to the tetraspanin (TM4SF) family.</text>
</comment>
<keyword evidence="4 6" id="KW-1133">Transmembrane helix</keyword>
<dbReference type="GO" id="GO:0016020">
    <property type="term" value="C:membrane"/>
    <property type="evidence" value="ECO:0007669"/>
    <property type="project" value="UniProtKB-SubCell"/>
</dbReference>
<evidence type="ECO:0000256" key="3">
    <source>
        <dbReference type="ARBA" id="ARBA00022692"/>
    </source>
</evidence>
<feature type="transmembrane region" description="Helical" evidence="6">
    <location>
        <begin position="339"/>
        <end position="357"/>
    </location>
</feature>
<dbReference type="InterPro" id="IPR018499">
    <property type="entry name" value="Tetraspanin/Peripherin"/>
</dbReference>
<sequence length="705" mass="80467">MALSNNVIGAINFVAMLLSIPIIGAGIWLANQPDNSCVKILQWPVIVLGVLILVVALAGFIGGFWRIPWLLIAYLVGMLILINIACMLGCFRLHGWLQRRVRSSFKWERIKICLSSTDICTQLNQTYTMAIDFFNSHLTPIESGCCKPPTECGYTFVNPTNWISPIDNIADPDCIQWSNDQTQLCYNCNSCKAGLLANIKQEWRKADIILLITLIALICVYLVGCCAFRNAKTEDIFRKYKQCRHLCKSSDEMCPIFYCLVHENIDFNGGDDFSMKTLSLEAKRPEIPVFEFENKMADNDTCPRKYRQMIIMHFHFQTKIRLLSSSFKPMGTILTYDKYFYMLEITIILFGLAKCITRKLKLILIKEGTQFIVIRVPLAGLKLGNITLNIFFIFSFTLSLFYAIPFPVIRHYSIRFIRPQRKDILIILDLTDMAANSTTVGVINFITLLLSIPVIGAGIWLANEPDNACVKILQWPLIILGISIAVVALLGFVGGCWRITWLLIFYLFAMFILILVFACLVVLIYLITNQGSGHPAPGRIYLEHDLDDFSGWLRRKVTNPYKWDRIRSCLNSTDMCSELNQRYRIAQDFFNARLTSIQYGCCMPPAECGYSYINPTYWLTPNNTAASMDCLQWSNEQMQLCFHCDSCKAGLLANLTKEWRSVDIILFITLEIQNWGYIPKTPQTKYMKVLLHVDNSKGFVGLWVS</sequence>
<keyword evidence="3 6" id="KW-0812">Transmembrane</keyword>
<keyword evidence="5 6" id="KW-0472">Membrane</keyword>
<evidence type="ECO:0000313" key="8">
    <source>
        <dbReference type="Proteomes" id="UP000239757"/>
    </source>
</evidence>
<feature type="transmembrane region" description="Helical" evidence="6">
    <location>
        <begin position="475"/>
        <end position="493"/>
    </location>
</feature>
<protein>
    <recommendedName>
        <fullName evidence="9">Tetraspanin</fullName>
    </recommendedName>
</protein>
<feature type="transmembrane region" description="Helical" evidence="6">
    <location>
        <begin position="208"/>
        <end position="231"/>
    </location>
</feature>
<dbReference type="Proteomes" id="UP000239757">
    <property type="component" value="Unassembled WGS sequence"/>
</dbReference>
<dbReference type="PANTHER" id="PTHR32191">
    <property type="entry name" value="TETRASPANIN-8-RELATED"/>
    <property type="match status" value="1"/>
</dbReference>
<dbReference type="Pfam" id="PF00335">
    <property type="entry name" value="Tetraspanin"/>
    <property type="match status" value="2"/>
</dbReference>
<comment type="subcellular location">
    <subcellularLocation>
        <location evidence="1">Membrane</location>
        <topology evidence="1">Multi-pass membrane protein</topology>
    </subcellularLocation>
</comment>
<feature type="transmembrane region" description="Helical" evidence="6">
    <location>
        <begin position="41"/>
        <end position="65"/>
    </location>
</feature>
<gene>
    <name evidence="7" type="ORF">GOBAR_AA04472</name>
</gene>
<dbReference type="EMBL" id="KZ663067">
    <property type="protein sequence ID" value="PPS16094.1"/>
    <property type="molecule type" value="Genomic_DNA"/>
</dbReference>
<feature type="transmembrane region" description="Helical" evidence="6">
    <location>
        <begin position="71"/>
        <end position="93"/>
    </location>
</feature>
<feature type="transmembrane region" description="Helical" evidence="6">
    <location>
        <begin position="442"/>
        <end position="463"/>
    </location>
</feature>
<feature type="transmembrane region" description="Helical" evidence="6">
    <location>
        <begin position="499"/>
        <end position="527"/>
    </location>
</feature>
<evidence type="ECO:0000256" key="1">
    <source>
        <dbReference type="ARBA" id="ARBA00004141"/>
    </source>
</evidence>
<feature type="transmembrane region" description="Helical" evidence="6">
    <location>
        <begin position="378"/>
        <end position="404"/>
    </location>
</feature>
<dbReference type="InterPro" id="IPR044991">
    <property type="entry name" value="TET_plant"/>
</dbReference>